<dbReference type="Proteomes" id="UP001207228">
    <property type="component" value="Unassembled WGS sequence"/>
</dbReference>
<name>A0ABT3RDR9_9BACT</name>
<reference evidence="1 2" key="1">
    <citation type="submission" date="2022-11" db="EMBL/GenBank/DDBJ databases">
        <title>The characterization of three novel Bacteroidetes species and genomic analysis of their roles in tidal elemental geochemical cycles.</title>
        <authorList>
            <person name="Ma K.-J."/>
        </authorList>
    </citation>
    <scope>NUCLEOTIDE SEQUENCE [LARGE SCALE GENOMIC DNA]</scope>
    <source>
        <strain evidence="1 2">M82</strain>
    </source>
</reference>
<protein>
    <submittedName>
        <fullName evidence="1">Uncharacterized protein</fullName>
    </submittedName>
</protein>
<keyword evidence="2" id="KW-1185">Reference proteome</keyword>
<comment type="caution">
    <text evidence="1">The sequence shown here is derived from an EMBL/GenBank/DDBJ whole genome shotgun (WGS) entry which is preliminary data.</text>
</comment>
<evidence type="ECO:0000313" key="1">
    <source>
        <dbReference type="EMBL" id="MCX2739593.1"/>
    </source>
</evidence>
<dbReference type="RefSeq" id="WP_266051656.1">
    <property type="nucleotide sequence ID" value="NZ_JAPFQO010000003.1"/>
</dbReference>
<organism evidence="1 2">
    <name type="scientific">Pontibacter anaerobius</name>
    <dbReference type="NCBI Taxonomy" id="2993940"/>
    <lineage>
        <taxon>Bacteria</taxon>
        <taxon>Pseudomonadati</taxon>
        <taxon>Bacteroidota</taxon>
        <taxon>Cytophagia</taxon>
        <taxon>Cytophagales</taxon>
        <taxon>Hymenobacteraceae</taxon>
        <taxon>Pontibacter</taxon>
    </lineage>
</organism>
<proteinExistence type="predicted"/>
<dbReference type="EMBL" id="JAPFQO010000003">
    <property type="protein sequence ID" value="MCX2739593.1"/>
    <property type="molecule type" value="Genomic_DNA"/>
</dbReference>
<gene>
    <name evidence="1" type="ORF">OO017_06525</name>
</gene>
<evidence type="ECO:0000313" key="2">
    <source>
        <dbReference type="Proteomes" id="UP001207228"/>
    </source>
</evidence>
<sequence>MRIRKSAADRFRTGMSGTAGMASIKVKQKYKYGSPSQLIYKLNIIVRHKYKYLR</sequence>
<accession>A0ABT3RDR9</accession>